<feature type="region of interest" description="Disordered" evidence="1">
    <location>
        <begin position="202"/>
        <end position="221"/>
    </location>
</feature>
<evidence type="ECO:0000256" key="1">
    <source>
        <dbReference type="SAM" id="MobiDB-lite"/>
    </source>
</evidence>
<dbReference type="Gramene" id="GBG78647">
    <property type="protein sequence ID" value="GBG78647"/>
    <property type="gene ID" value="CBR_g27873"/>
</dbReference>
<sequence length="221" mass="23993">MSGPRSKSAAVQSLPWPRAGLPFAVCAAALIAILIEWRLLSTVAQPSQFEEIPTATCDASDLGYRCMYGVPDSGYYVHWNAPVNNTVNMAVRANANSWIGIGWNSQNEMKGAVAAVGINFQVLQRYLYDYKAELIRPYSGLFAPESPTSIERQGANLTMRWFRTGQPTVSFMGAVRKMYEVFGQPVAVKSPGDDVADLLKPSMEGGSCDRRPGKSSCSAGV</sequence>
<organism evidence="2 3">
    <name type="scientific">Chara braunii</name>
    <name type="common">Braun's stonewort</name>
    <dbReference type="NCBI Taxonomy" id="69332"/>
    <lineage>
        <taxon>Eukaryota</taxon>
        <taxon>Viridiplantae</taxon>
        <taxon>Streptophyta</taxon>
        <taxon>Charophyceae</taxon>
        <taxon>Charales</taxon>
        <taxon>Characeae</taxon>
        <taxon>Chara</taxon>
    </lineage>
</organism>
<gene>
    <name evidence="2" type="ORF">CBR_g27873</name>
</gene>
<name>A0A388L8M1_CHABU</name>
<proteinExistence type="predicted"/>
<dbReference type="AlphaFoldDB" id="A0A388L8M1"/>
<reference evidence="2 3" key="1">
    <citation type="journal article" date="2018" name="Cell">
        <title>The Chara Genome: Secondary Complexity and Implications for Plant Terrestrialization.</title>
        <authorList>
            <person name="Nishiyama T."/>
            <person name="Sakayama H."/>
            <person name="Vries J.D."/>
            <person name="Buschmann H."/>
            <person name="Saint-Marcoux D."/>
            <person name="Ullrich K.K."/>
            <person name="Haas F.B."/>
            <person name="Vanderstraeten L."/>
            <person name="Becker D."/>
            <person name="Lang D."/>
            <person name="Vosolsobe S."/>
            <person name="Rombauts S."/>
            <person name="Wilhelmsson P.K.I."/>
            <person name="Janitza P."/>
            <person name="Kern R."/>
            <person name="Heyl A."/>
            <person name="Rumpler F."/>
            <person name="Villalobos L.I.A.C."/>
            <person name="Clay J.M."/>
            <person name="Skokan R."/>
            <person name="Toyoda A."/>
            <person name="Suzuki Y."/>
            <person name="Kagoshima H."/>
            <person name="Schijlen E."/>
            <person name="Tajeshwar N."/>
            <person name="Catarino B."/>
            <person name="Hetherington A.J."/>
            <person name="Saltykova A."/>
            <person name="Bonnot C."/>
            <person name="Breuninger H."/>
            <person name="Symeonidi A."/>
            <person name="Radhakrishnan G.V."/>
            <person name="Van Nieuwerburgh F."/>
            <person name="Deforce D."/>
            <person name="Chang C."/>
            <person name="Karol K.G."/>
            <person name="Hedrich R."/>
            <person name="Ulvskov P."/>
            <person name="Glockner G."/>
            <person name="Delwiche C.F."/>
            <person name="Petrasek J."/>
            <person name="Van de Peer Y."/>
            <person name="Friml J."/>
            <person name="Beilby M."/>
            <person name="Dolan L."/>
            <person name="Kohara Y."/>
            <person name="Sugano S."/>
            <person name="Fujiyama A."/>
            <person name="Delaux P.-M."/>
            <person name="Quint M."/>
            <person name="TheiBen G."/>
            <person name="Hagemann M."/>
            <person name="Harholt J."/>
            <person name="Dunand C."/>
            <person name="Zachgo S."/>
            <person name="Langdale J."/>
            <person name="Maumus F."/>
            <person name="Straeten D.V.D."/>
            <person name="Gould S.B."/>
            <person name="Rensing S.A."/>
        </authorList>
    </citation>
    <scope>NUCLEOTIDE SEQUENCE [LARGE SCALE GENOMIC DNA]</scope>
    <source>
        <strain evidence="2 3">S276</strain>
    </source>
</reference>
<dbReference type="InterPro" id="IPR045266">
    <property type="entry name" value="DOH_DOMON"/>
</dbReference>
<dbReference type="EMBL" id="BFEA01000299">
    <property type="protein sequence ID" value="GBG78647.1"/>
    <property type="molecule type" value="Genomic_DNA"/>
</dbReference>
<evidence type="ECO:0008006" key="4">
    <source>
        <dbReference type="Google" id="ProtNLM"/>
    </source>
</evidence>
<evidence type="ECO:0000313" key="3">
    <source>
        <dbReference type="Proteomes" id="UP000265515"/>
    </source>
</evidence>
<keyword evidence="3" id="KW-1185">Reference proteome</keyword>
<accession>A0A388L8M1</accession>
<protein>
    <recommendedName>
        <fullName evidence="4">DOMON domain-containing protein</fullName>
    </recommendedName>
</protein>
<comment type="caution">
    <text evidence="2">The sequence shown here is derived from an EMBL/GenBank/DDBJ whole genome shotgun (WGS) entry which is preliminary data.</text>
</comment>
<evidence type="ECO:0000313" key="2">
    <source>
        <dbReference type="EMBL" id="GBG78647.1"/>
    </source>
</evidence>
<dbReference type="CDD" id="cd09631">
    <property type="entry name" value="DOMON_DOH"/>
    <property type="match status" value="1"/>
</dbReference>
<dbReference type="Proteomes" id="UP000265515">
    <property type="component" value="Unassembled WGS sequence"/>
</dbReference>